<dbReference type="OrthoDB" id="6270916at2759"/>
<keyword evidence="2" id="KW-1185">Reference proteome</keyword>
<organism evidence="1 2">
    <name type="scientific">Grifola frondosa</name>
    <name type="common">Maitake</name>
    <name type="synonym">Polyporus frondosus</name>
    <dbReference type="NCBI Taxonomy" id="5627"/>
    <lineage>
        <taxon>Eukaryota</taxon>
        <taxon>Fungi</taxon>
        <taxon>Dikarya</taxon>
        <taxon>Basidiomycota</taxon>
        <taxon>Agaricomycotina</taxon>
        <taxon>Agaricomycetes</taxon>
        <taxon>Polyporales</taxon>
        <taxon>Grifolaceae</taxon>
        <taxon>Grifola</taxon>
    </lineage>
</organism>
<accession>A0A1C7MF52</accession>
<evidence type="ECO:0000313" key="1">
    <source>
        <dbReference type="EMBL" id="OBZ75571.1"/>
    </source>
</evidence>
<comment type="caution">
    <text evidence="1">The sequence shown here is derived from an EMBL/GenBank/DDBJ whole genome shotgun (WGS) entry which is preliminary data.</text>
</comment>
<proteinExistence type="predicted"/>
<gene>
    <name evidence="1" type="ORF">A0H81_04216</name>
</gene>
<protein>
    <submittedName>
        <fullName evidence="1">Uncharacterized protein</fullName>
    </submittedName>
</protein>
<evidence type="ECO:0000313" key="2">
    <source>
        <dbReference type="Proteomes" id="UP000092993"/>
    </source>
</evidence>
<dbReference type="Proteomes" id="UP000092993">
    <property type="component" value="Unassembled WGS sequence"/>
</dbReference>
<dbReference type="OMA" id="HPYAHQF"/>
<name>A0A1C7MF52_GRIFR</name>
<reference evidence="1 2" key="1">
    <citation type="submission" date="2016-03" db="EMBL/GenBank/DDBJ databases">
        <title>Whole genome sequencing of Grifola frondosa 9006-11.</title>
        <authorList>
            <person name="Min B."/>
            <person name="Park H."/>
            <person name="Kim J.-G."/>
            <person name="Cho H."/>
            <person name="Oh Y.-L."/>
            <person name="Kong W.-S."/>
            <person name="Choi I.-G."/>
        </authorList>
    </citation>
    <scope>NUCLEOTIDE SEQUENCE [LARGE SCALE GENOMIC DNA]</scope>
    <source>
        <strain evidence="1 2">9006-11</strain>
    </source>
</reference>
<dbReference type="EMBL" id="LUGG01000004">
    <property type="protein sequence ID" value="OBZ75571.1"/>
    <property type="molecule type" value="Genomic_DNA"/>
</dbReference>
<dbReference type="STRING" id="5627.A0A1C7MF52"/>
<dbReference type="SUPFAM" id="SSF48371">
    <property type="entry name" value="ARM repeat"/>
    <property type="match status" value="1"/>
</dbReference>
<sequence>MGGISSTTALYNMNLDVIPENEESHFSAREVTRALTPSAADVSYDDSTGQTPMVSILVDEVKEDADTTFHTDSNWRRWLPAVSSGDTGLRSTNAPYQDVAVYQLSSLLPPLLAAIFENVDLNSTNLTTLHRFHRLLNRIVEHKPDAYLDILAVIAYHTPRARYSAISLFMSYWPKAVGHVTVSRTFPTISYAEAIARATQGPTLTRRANDHPYAHQFVPWRFDTLETPDIFADWSDLRNSFADHYRDLFLTEADLVHRTYEELSVFFSILWTQLEILDNGIALGSIVVLQEKRTSDEGPLDEFELHYLVNLYEAYLSSGKLAVSDTLADYLLENNARASDSALFFSWNTLAFVASVIKLPPSTPTASHLSSSDLLSVGQPDPLFRTPADDALFPYEVVPLAHMRDQLGDQFKLFSEAAARYTLAHLFHLGFFQGLNLQQNLFDESQSPATQRCSFPVPLGLEVSTEVETLVSAIEACLSDLDLSVNEVGLLLVVRKFWPDGMLTDYALRRLSRTVVEWILSEDDSLATMLRDYVAQGRNLLASVLANNGGDYVASRRLLSSRYAARWMLALHDQDINGYGIMLFDLLVEHAQDSGVVDEYFLSKEREESQKRRRFATTDKVLHAIIKLSQASIVFTTFDDLFMKWLERASDLTLDQQPLTSLSRLFNREIETSQRFSIFDSRLTMSDANNLSTVNPLRVVIDTATGSKTGFEQTLHWLCLFVRSGVDISVPTFMQFASLAQKFGATLDQCSSLVKAVLWSAWLRSMGRQELQSVIALVHSYTRMHVVERLQSRSSLSQTLQLVRHSLATCLLLYGCDRHALQRLDMIRDDEVKDLPSRRKMHARTSTVTDPIIVNTALMDALKCYVETQCEDVCCLVAKFLNTFMNEAPFVEAYEVDNFILRNGPTLCACMWQFYAIQLHEISSIRTTILLRVLVVDVQPFAALLHDLFKRDGDWEIRLQAVMRLFRIIEDVTSPSFNVEDRQWRSSVIEVFYYFFSSMWIDDREEIRLSVDTWAQTLLPDHFNAITLCWNEALVKSPIADRVKLISFLNQLRSHFPNWRMLSWDAIFETLLENDFMQRNGDDEDGPASAHLQHRYPLGTWIKTSAICGHPLFRSLYEMIADGISIDINPLLKFKDHLVRLLNFDDVAMQPTGNTFYVRFDGLGEIPPVAYPCLNDLTLVLDSSEPYNIAPSAMGGQDETTSPLLVGSVFVDVLLQLFVQAEALECVQFTTLKSMLKSLIIVIHKHDLDSKPLQDLQPHLRKAMKRILDLLLMDLSYEIRQLCLTACQAYIKRFNPPGSFICDVIEIAAKVMMDLNFEQNSEDLLVDQTRLFLYSTLFRYSGTGVMFVLCKRKLSSKFFAVLRYVFTSSPNADIVLHYQTSLRDSLLHEVLKCSINTEQDFNQFIVDNIQLYVEIVHHAGYGPDLMQTVGTCLVQIVRRASDWPTDTFDPSPFLLVSATLIQNNKSQSRELLSFMDTLLRASLGRFHVSVASLRRLLQVTTALFKKAKTAASSSDAVRVNPVLNTMFDILRDSLRVTTRISPATLTALIDALTATPDRGSSTIAYVSFDLQRSLAHDAFDFLCGDNRMEGLSQANFTASQTVAKLVLQTAEAQPSILERLSKGPMSIRAWNVFLLAALNEPSGALAALLFEHFSAFSLAYSTSLTPYQHPQQSTDPDAQDIAYVDISYAYAAIKLWLLLARKAAGHQRELSNDTSTVRDGENFASKMVWNELWPPFESVISAFEVDAHTGNLSPLASSVWASVADLFLFIRQSRSVVALNISSQTRIVNRLRTVVRAEAKLTRVLRSMTESPPDVALEFFVNQVTTEIWAEEKLQAAKRQYIMTERGRRTTN</sequence>
<dbReference type="InterPro" id="IPR016024">
    <property type="entry name" value="ARM-type_fold"/>
</dbReference>